<sequence>MKDKLENNNKMTQKEKLAYFIKKINENDQLKEEIYQRCDPDCFYLKEELAEDLDWLLEGGCKQDYDLIPFMNDGSGGLFVLVNDMHIAYMDSEGSAGYIAETIEDFVNILLVFKFFCYSEKSVKSFDVFMEEYNDDLFDKQPSELIDAFIEEEHMETDLKTVYHKLVKGLTILPPFVIDPTDDEYVTTTNLLRMDDEEFYHLCENIRQSYKTFCL</sequence>
<gene>
    <name evidence="1" type="ORF">SAMN02745110_02370</name>
</gene>
<dbReference type="Proteomes" id="UP000189857">
    <property type="component" value="Unassembled WGS sequence"/>
</dbReference>
<keyword evidence="2" id="KW-1185">Reference proteome</keyword>
<organism evidence="1 2">
    <name type="scientific">Eubacterium ruminantium</name>
    <dbReference type="NCBI Taxonomy" id="42322"/>
    <lineage>
        <taxon>Bacteria</taxon>
        <taxon>Bacillati</taxon>
        <taxon>Bacillota</taxon>
        <taxon>Clostridia</taxon>
        <taxon>Eubacteriales</taxon>
        <taxon>Eubacteriaceae</taxon>
        <taxon>Eubacterium</taxon>
    </lineage>
</organism>
<name>A0A1T4QEG4_9FIRM</name>
<dbReference type="AlphaFoldDB" id="A0A1T4QEG4"/>
<dbReference type="OrthoDB" id="2451627at2"/>
<dbReference type="EMBL" id="FUXA01000019">
    <property type="protein sequence ID" value="SKA02026.1"/>
    <property type="molecule type" value="Genomic_DNA"/>
</dbReference>
<evidence type="ECO:0000313" key="1">
    <source>
        <dbReference type="EMBL" id="SKA02026.1"/>
    </source>
</evidence>
<proteinExistence type="predicted"/>
<dbReference type="RefSeq" id="WP_078788159.1">
    <property type="nucleotide sequence ID" value="NZ_FMTO01000028.1"/>
</dbReference>
<accession>A0A1T4QEG4</accession>
<protein>
    <submittedName>
        <fullName evidence="1">Uncharacterized protein</fullName>
    </submittedName>
</protein>
<reference evidence="1 2" key="1">
    <citation type="submission" date="2017-02" db="EMBL/GenBank/DDBJ databases">
        <authorList>
            <person name="Peterson S.W."/>
        </authorList>
    </citation>
    <scope>NUCLEOTIDE SEQUENCE [LARGE SCALE GENOMIC DNA]</scope>
    <source>
        <strain evidence="1 2">ATCC 17233</strain>
    </source>
</reference>
<evidence type="ECO:0000313" key="2">
    <source>
        <dbReference type="Proteomes" id="UP000189857"/>
    </source>
</evidence>